<evidence type="ECO:0000256" key="1">
    <source>
        <dbReference type="SAM" id="MobiDB-lite"/>
    </source>
</evidence>
<keyword evidence="4" id="KW-1185">Reference proteome</keyword>
<gene>
    <name evidence="3" type="ORF">ACH3VR_19070</name>
</gene>
<evidence type="ECO:0000313" key="4">
    <source>
        <dbReference type="Proteomes" id="UP001610861"/>
    </source>
</evidence>
<dbReference type="RefSeq" id="WP_397557905.1">
    <property type="nucleotide sequence ID" value="NZ_JBIQWL010000009.1"/>
</dbReference>
<sequence length="236" mass="25063">MSTFDFDTIEGATRRSREERRADDGASAAGLRERRLDVLGPAGLLRLQREAGNGAVAEFADQDERSPVLDVVSGGGASLDRDVRNDMEGRLGADFSDVRVHTDAAAHDSARSVGAHAYTVGSHVVFQRDAYDPGSTAGRTTLAHELTHVMQQRSGPVDGTPTGGGVSVSDPGDRYEQAASANAERVMGDAAPVQRSTEIPVVQRAENPDEEPDESAAVQGMFVQREEEGEEEEASG</sequence>
<reference evidence="3 4" key="1">
    <citation type="submission" date="2024-09" db="EMBL/GenBank/DDBJ databases">
        <authorList>
            <person name="Pan X."/>
        </authorList>
    </citation>
    <scope>NUCLEOTIDE SEQUENCE [LARGE SCALE GENOMIC DNA]</scope>
    <source>
        <strain evidence="3 4">B2969</strain>
    </source>
</reference>
<proteinExistence type="predicted"/>
<comment type="caution">
    <text evidence="3">The sequence shown here is derived from an EMBL/GenBank/DDBJ whole genome shotgun (WGS) entry which is preliminary data.</text>
</comment>
<evidence type="ECO:0000259" key="2">
    <source>
        <dbReference type="Pfam" id="PF13699"/>
    </source>
</evidence>
<accession>A0ABW7QC66</accession>
<dbReference type="EMBL" id="JBIQWL010000009">
    <property type="protein sequence ID" value="MFH8252477.1"/>
    <property type="molecule type" value="Genomic_DNA"/>
</dbReference>
<name>A0ABW7QC66_9MICO</name>
<dbReference type="Proteomes" id="UP001610861">
    <property type="component" value="Unassembled WGS sequence"/>
</dbReference>
<dbReference type="Pfam" id="PF13699">
    <property type="entry name" value="eCIS_core"/>
    <property type="match status" value="1"/>
</dbReference>
<evidence type="ECO:0000313" key="3">
    <source>
        <dbReference type="EMBL" id="MFH8252477.1"/>
    </source>
</evidence>
<feature type="compositionally biased region" description="Acidic residues" evidence="1">
    <location>
        <begin position="227"/>
        <end position="236"/>
    </location>
</feature>
<feature type="domain" description="eCIS core" evidence="2">
    <location>
        <begin position="79"/>
        <end position="155"/>
    </location>
</feature>
<protein>
    <submittedName>
        <fullName evidence="3">DUF4157 domain-containing protein</fullName>
    </submittedName>
</protein>
<feature type="region of interest" description="Disordered" evidence="1">
    <location>
        <begin position="1"/>
        <end position="30"/>
    </location>
</feature>
<dbReference type="InterPro" id="IPR025295">
    <property type="entry name" value="eCIS_core_dom"/>
</dbReference>
<feature type="compositionally biased region" description="Basic and acidic residues" evidence="1">
    <location>
        <begin position="12"/>
        <end position="24"/>
    </location>
</feature>
<organism evidence="3 4">
    <name type="scientific">Microbacterium alkaliflavum</name>
    <dbReference type="NCBI Taxonomy" id="3248839"/>
    <lineage>
        <taxon>Bacteria</taxon>
        <taxon>Bacillati</taxon>
        <taxon>Actinomycetota</taxon>
        <taxon>Actinomycetes</taxon>
        <taxon>Micrococcales</taxon>
        <taxon>Microbacteriaceae</taxon>
        <taxon>Microbacterium</taxon>
    </lineage>
</organism>
<feature type="region of interest" description="Disordered" evidence="1">
    <location>
        <begin position="152"/>
        <end position="236"/>
    </location>
</feature>